<dbReference type="Gene3D" id="3.30.420.10">
    <property type="entry name" value="Ribonuclease H-like superfamily/Ribonuclease H"/>
    <property type="match status" value="1"/>
</dbReference>
<name>A0ABD0ZNW9_CARAN</name>
<protein>
    <submittedName>
        <fullName evidence="8">Mitochondrial protein</fullName>
    </submittedName>
</protein>
<feature type="domain" description="Integrase catalytic" evidence="7">
    <location>
        <begin position="288"/>
        <end position="455"/>
    </location>
</feature>
<keyword evidence="6" id="KW-0695">RNA-directed DNA polymerase</keyword>
<evidence type="ECO:0000256" key="2">
    <source>
        <dbReference type="ARBA" id="ARBA00022695"/>
    </source>
</evidence>
<dbReference type="Pfam" id="PF17917">
    <property type="entry name" value="RT_RNaseH"/>
    <property type="match status" value="1"/>
</dbReference>
<comment type="caution">
    <text evidence="8">The sequence shown here is derived from an EMBL/GenBank/DDBJ whole genome shotgun (WGS) entry which is preliminary data.</text>
</comment>
<dbReference type="InterPro" id="IPR050951">
    <property type="entry name" value="Retrovirus_Pol_polyprotein"/>
</dbReference>
<dbReference type="InterPro" id="IPR001584">
    <property type="entry name" value="Integrase_cat-core"/>
</dbReference>
<evidence type="ECO:0000259" key="7">
    <source>
        <dbReference type="PROSITE" id="PS50994"/>
    </source>
</evidence>
<accession>A0ABD0ZNW9</accession>
<dbReference type="SUPFAM" id="SSF53098">
    <property type="entry name" value="Ribonuclease H-like"/>
    <property type="match status" value="1"/>
</dbReference>
<dbReference type="PANTHER" id="PTHR37984">
    <property type="entry name" value="PROTEIN CBG26694"/>
    <property type="match status" value="1"/>
</dbReference>
<dbReference type="SUPFAM" id="SSF56672">
    <property type="entry name" value="DNA/RNA polymerases"/>
    <property type="match status" value="1"/>
</dbReference>
<dbReference type="Pfam" id="PF00665">
    <property type="entry name" value="rve"/>
    <property type="match status" value="1"/>
</dbReference>
<keyword evidence="3" id="KW-0540">Nuclease</keyword>
<reference evidence="8 9" key="1">
    <citation type="submission" date="2024-04" db="EMBL/GenBank/DDBJ databases">
        <title>Genome assembly C_amara_ONT_v2.</title>
        <authorList>
            <person name="Yant L."/>
            <person name="Moore C."/>
            <person name="Slenker M."/>
        </authorList>
    </citation>
    <scope>NUCLEOTIDE SEQUENCE [LARGE SCALE GENOMIC DNA]</scope>
    <source>
        <tissue evidence="8">Leaf</tissue>
    </source>
</reference>
<evidence type="ECO:0000256" key="6">
    <source>
        <dbReference type="ARBA" id="ARBA00022918"/>
    </source>
</evidence>
<dbReference type="AlphaFoldDB" id="A0ABD0ZNW9"/>
<dbReference type="InterPro" id="IPR043502">
    <property type="entry name" value="DNA/RNA_pol_sf"/>
</dbReference>
<keyword evidence="9" id="KW-1185">Reference proteome</keyword>
<evidence type="ECO:0000313" key="9">
    <source>
        <dbReference type="Proteomes" id="UP001558713"/>
    </source>
</evidence>
<dbReference type="GO" id="GO:0016787">
    <property type="term" value="F:hydrolase activity"/>
    <property type="evidence" value="ECO:0007669"/>
    <property type="project" value="UniProtKB-KW"/>
</dbReference>
<evidence type="ECO:0000256" key="3">
    <source>
        <dbReference type="ARBA" id="ARBA00022722"/>
    </source>
</evidence>
<sequence length="601" mass="69211">MTDASDFAVGAVLGQRKDKKLHVVYYASRTMDEAQCKYATTEKELLAIVFAFEKFRSYLVGSKVIVHTDHAALKYLLTKKDTKPRLLRWILLLQEFDLEIKDKKGAENGVADHLSRMNIEEETPMDDRVSEEQVYAISICNVSEHPDEHPLRACAPECFFSSVEKGHQLSFPWFGEIANFLAAEKEPETFVGDRRRKFLRDIKRYFWNEPYLYKHCSDGIFRRCVSKEEIHGILFHCHSSLYAGHFATFKTVSKVLQSGFWWPIMFRDAQRFISRCDACQRQGNISKRNEMPQTFILEVEVFDVWGIDFMGPFPSSYGNEYILVAVDYVSKWVEALASPTNDARVVVKMFKSIIFPRFGAPRIVISDGGSHFINKVFANLLRKNGVKHKVSTPYHPQTNGQVEISNREIKNILQKTVSITRKDWSKKLDDALWAYRTAYKAPLGTTPFHLVYGKACHLPVELEYKAAWAVKMLNFDLKPAIERRTMQLHKLEEIRHMAYDNSRIYKERTKTYHDKRITPRNFSPNDQVLLFNSRLKLFPGKLKSRWSGPFAIKEVRPHGAVVLLNTRGEEFVVNGQRLKPYLAESCIGEGGSATLGDPPQA</sequence>
<dbReference type="GO" id="GO:0003964">
    <property type="term" value="F:RNA-directed DNA polymerase activity"/>
    <property type="evidence" value="ECO:0007669"/>
    <property type="project" value="UniProtKB-KW"/>
</dbReference>
<dbReference type="InterPro" id="IPR041588">
    <property type="entry name" value="Integrase_H2C2"/>
</dbReference>
<dbReference type="InterPro" id="IPR036397">
    <property type="entry name" value="RNaseH_sf"/>
</dbReference>
<dbReference type="Gene3D" id="3.10.20.370">
    <property type="match status" value="1"/>
</dbReference>
<dbReference type="FunFam" id="3.10.20.370:FF:000001">
    <property type="entry name" value="Retrovirus-related Pol polyprotein from transposon 17.6-like protein"/>
    <property type="match status" value="1"/>
</dbReference>
<evidence type="ECO:0000256" key="4">
    <source>
        <dbReference type="ARBA" id="ARBA00022759"/>
    </source>
</evidence>
<evidence type="ECO:0000256" key="5">
    <source>
        <dbReference type="ARBA" id="ARBA00022801"/>
    </source>
</evidence>
<keyword evidence="5" id="KW-0378">Hydrolase</keyword>
<dbReference type="Proteomes" id="UP001558713">
    <property type="component" value="Unassembled WGS sequence"/>
</dbReference>
<dbReference type="InterPro" id="IPR012337">
    <property type="entry name" value="RNaseH-like_sf"/>
</dbReference>
<keyword evidence="4" id="KW-0255">Endonuclease</keyword>
<dbReference type="EMBL" id="JBANAX010000802">
    <property type="protein sequence ID" value="KAL1192974.1"/>
    <property type="molecule type" value="Genomic_DNA"/>
</dbReference>
<keyword evidence="1" id="KW-0808">Transferase</keyword>
<evidence type="ECO:0000313" key="8">
    <source>
        <dbReference type="EMBL" id="KAL1192974.1"/>
    </source>
</evidence>
<proteinExistence type="predicted"/>
<dbReference type="InterPro" id="IPR041373">
    <property type="entry name" value="RT_RNaseH"/>
</dbReference>
<dbReference type="CDD" id="cd09274">
    <property type="entry name" value="RNase_HI_RT_Ty3"/>
    <property type="match status" value="1"/>
</dbReference>
<dbReference type="PANTHER" id="PTHR37984:SF5">
    <property type="entry name" value="PROTEIN NYNRIN-LIKE"/>
    <property type="match status" value="1"/>
</dbReference>
<gene>
    <name evidence="8" type="ORF">V5N11_035423</name>
</gene>
<dbReference type="PROSITE" id="PS50994">
    <property type="entry name" value="INTEGRASE"/>
    <property type="match status" value="1"/>
</dbReference>
<dbReference type="Gene3D" id="1.10.340.70">
    <property type="match status" value="1"/>
</dbReference>
<dbReference type="GO" id="GO:0004519">
    <property type="term" value="F:endonuclease activity"/>
    <property type="evidence" value="ECO:0007669"/>
    <property type="project" value="UniProtKB-KW"/>
</dbReference>
<organism evidence="8 9">
    <name type="scientific">Cardamine amara subsp. amara</name>
    <dbReference type="NCBI Taxonomy" id="228776"/>
    <lineage>
        <taxon>Eukaryota</taxon>
        <taxon>Viridiplantae</taxon>
        <taxon>Streptophyta</taxon>
        <taxon>Embryophyta</taxon>
        <taxon>Tracheophyta</taxon>
        <taxon>Spermatophyta</taxon>
        <taxon>Magnoliopsida</taxon>
        <taxon>eudicotyledons</taxon>
        <taxon>Gunneridae</taxon>
        <taxon>Pentapetalae</taxon>
        <taxon>rosids</taxon>
        <taxon>malvids</taxon>
        <taxon>Brassicales</taxon>
        <taxon>Brassicaceae</taxon>
        <taxon>Cardamineae</taxon>
        <taxon>Cardamine</taxon>
    </lineage>
</organism>
<keyword evidence="2" id="KW-0548">Nucleotidyltransferase</keyword>
<dbReference type="Pfam" id="PF17921">
    <property type="entry name" value="Integrase_H2C2"/>
    <property type="match status" value="1"/>
</dbReference>
<evidence type="ECO:0000256" key="1">
    <source>
        <dbReference type="ARBA" id="ARBA00022679"/>
    </source>
</evidence>